<dbReference type="OrthoDB" id="8732661at2"/>
<dbReference type="SMART" id="SM00861">
    <property type="entry name" value="Transket_pyr"/>
    <property type="match status" value="1"/>
</dbReference>
<comment type="cofactor">
    <cofactor evidence="1">
        <name>thiamine diphosphate</name>
        <dbReference type="ChEBI" id="CHEBI:58937"/>
    </cofactor>
</comment>
<dbReference type="InterPro" id="IPR009014">
    <property type="entry name" value="Transketo_C/PFOR_II"/>
</dbReference>
<evidence type="ECO:0000313" key="5">
    <source>
        <dbReference type="EMBL" id="QDU19598.1"/>
    </source>
</evidence>
<dbReference type="EMBL" id="CP036273">
    <property type="protein sequence ID" value="QDU19598.1"/>
    <property type="molecule type" value="Genomic_DNA"/>
</dbReference>
<sequence length="364" mass="39448">MPSPAVKPQRQAPKAPTERTLSFVDAVREAAELEMARDPNVLVFGLDVDDPKAIQGTTRGLVEKFGPERCFGTPLSEDAMTGAAIGMALAGLRPVHVHIRMDFLLLAMNQLLNVAAKSRYMYGGRVNVPLVVRAMIGKSWGQGAQHSQGLHGMFMHVPGIKVVAPATPYDAKGCLAAAIRDDNPVLYVEHRLLHFTKGPVPEAAYTVEPGKARITRRGADVTLVGISSMQVECLRAAAYLEAIGIDAEVIDPIWLSPLDMDTICESVERTGRLIVVDTAWTNCGAAAEITAQVAERLQGIRDLRLKRMGFAPTTCPTAPNLEDLFYPNARTVAAAARDLVEERACGWLPAERADLKSIEFKGPF</sequence>
<keyword evidence="6" id="KW-1185">Reference proteome</keyword>
<accession>A0A517XQ26</accession>
<dbReference type="PANTHER" id="PTHR43257">
    <property type="entry name" value="PYRUVATE DEHYDROGENASE E1 COMPONENT BETA SUBUNIT"/>
    <property type="match status" value="1"/>
</dbReference>
<name>A0A517XQ26_9BACT</name>
<dbReference type="AlphaFoldDB" id="A0A517XQ26"/>
<dbReference type="EC" id="1.1.1.-" evidence="5"/>
<dbReference type="PANTHER" id="PTHR43257:SF2">
    <property type="entry name" value="PYRUVATE DEHYDROGENASE E1 COMPONENT SUBUNIT BETA"/>
    <property type="match status" value="1"/>
</dbReference>
<proteinExistence type="predicted"/>
<evidence type="ECO:0000313" key="6">
    <source>
        <dbReference type="Proteomes" id="UP000319576"/>
    </source>
</evidence>
<dbReference type="Gene3D" id="3.40.50.920">
    <property type="match status" value="1"/>
</dbReference>
<dbReference type="SUPFAM" id="SSF52518">
    <property type="entry name" value="Thiamin diphosphate-binding fold (THDP-binding)"/>
    <property type="match status" value="1"/>
</dbReference>
<dbReference type="RefSeq" id="WP_145235803.1">
    <property type="nucleotide sequence ID" value="NZ_CP036273.1"/>
</dbReference>
<dbReference type="Gene3D" id="3.40.50.970">
    <property type="match status" value="1"/>
</dbReference>
<evidence type="ECO:0000256" key="1">
    <source>
        <dbReference type="ARBA" id="ARBA00001964"/>
    </source>
</evidence>
<keyword evidence="2 5" id="KW-0560">Oxidoreductase</keyword>
<organism evidence="5 6">
    <name type="scientific">Urbifossiella limnaea</name>
    <dbReference type="NCBI Taxonomy" id="2528023"/>
    <lineage>
        <taxon>Bacteria</taxon>
        <taxon>Pseudomonadati</taxon>
        <taxon>Planctomycetota</taxon>
        <taxon>Planctomycetia</taxon>
        <taxon>Gemmatales</taxon>
        <taxon>Gemmataceae</taxon>
        <taxon>Urbifossiella</taxon>
    </lineage>
</organism>
<dbReference type="InterPro" id="IPR029061">
    <property type="entry name" value="THDP-binding"/>
</dbReference>
<gene>
    <name evidence="5" type="primary">acoB</name>
    <name evidence="5" type="ORF">ETAA1_15280</name>
</gene>
<keyword evidence="3" id="KW-0786">Thiamine pyrophosphate</keyword>
<dbReference type="SUPFAM" id="SSF52922">
    <property type="entry name" value="TK C-terminal domain-like"/>
    <property type="match status" value="1"/>
</dbReference>
<dbReference type="GO" id="GO:0016491">
    <property type="term" value="F:oxidoreductase activity"/>
    <property type="evidence" value="ECO:0007669"/>
    <property type="project" value="UniProtKB-KW"/>
</dbReference>
<dbReference type="KEGG" id="uli:ETAA1_15280"/>
<reference evidence="5 6" key="1">
    <citation type="submission" date="2019-02" db="EMBL/GenBank/DDBJ databases">
        <title>Deep-cultivation of Planctomycetes and their phenomic and genomic characterization uncovers novel biology.</title>
        <authorList>
            <person name="Wiegand S."/>
            <person name="Jogler M."/>
            <person name="Boedeker C."/>
            <person name="Pinto D."/>
            <person name="Vollmers J."/>
            <person name="Rivas-Marin E."/>
            <person name="Kohn T."/>
            <person name="Peeters S.H."/>
            <person name="Heuer A."/>
            <person name="Rast P."/>
            <person name="Oberbeckmann S."/>
            <person name="Bunk B."/>
            <person name="Jeske O."/>
            <person name="Meyerdierks A."/>
            <person name="Storesund J.E."/>
            <person name="Kallscheuer N."/>
            <person name="Luecker S."/>
            <person name="Lage O.M."/>
            <person name="Pohl T."/>
            <person name="Merkel B.J."/>
            <person name="Hornburger P."/>
            <person name="Mueller R.-W."/>
            <person name="Bruemmer F."/>
            <person name="Labrenz M."/>
            <person name="Spormann A.M."/>
            <person name="Op den Camp H."/>
            <person name="Overmann J."/>
            <person name="Amann R."/>
            <person name="Jetten M.S.M."/>
            <person name="Mascher T."/>
            <person name="Medema M.H."/>
            <person name="Devos D.P."/>
            <person name="Kaster A.-K."/>
            <person name="Ovreas L."/>
            <person name="Rohde M."/>
            <person name="Galperin M.Y."/>
            <person name="Jogler C."/>
        </authorList>
    </citation>
    <scope>NUCLEOTIDE SEQUENCE [LARGE SCALE GENOMIC DNA]</scope>
    <source>
        <strain evidence="5 6">ETA_A1</strain>
    </source>
</reference>
<dbReference type="Pfam" id="PF02779">
    <property type="entry name" value="Transket_pyr"/>
    <property type="match status" value="1"/>
</dbReference>
<feature type="domain" description="Transketolase-like pyrimidine-binding" evidence="4">
    <location>
        <begin position="21"/>
        <end position="195"/>
    </location>
</feature>
<evidence type="ECO:0000256" key="2">
    <source>
        <dbReference type="ARBA" id="ARBA00023002"/>
    </source>
</evidence>
<dbReference type="InterPro" id="IPR033248">
    <property type="entry name" value="Transketolase_C"/>
</dbReference>
<dbReference type="Pfam" id="PF02780">
    <property type="entry name" value="Transketolase_C"/>
    <property type="match status" value="1"/>
</dbReference>
<dbReference type="FunFam" id="3.40.50.970:FF:000001">
    <property type="entry name" value="Pyruvate dehydrogenase E1 beta subunit"/>
    <property type="match status" value="1"/>
</dbReference>
<dbReference type="Proteomes" id="UP000319576">
    <property type="component" value="Chromosome"/>
</dbReference>
<protein>
    <submittedName>
        <fullName evidence="5">Acetoin:2,6-dichlorophenolindophenol oxidoreductase subunit beta</fullName>
        <ecNumber evidence="5">1.1.1.-</ecNumber>
    </submittedName>
</protein>
<dbReference type="InterPro" id="IPR005475">
    <property type="entry name" value="Transketolase-like_Pyr-bd"/>
</dbReference>
<evidence type="ECO:0000259" key="4">
    <source>
        <dbReference type="SMART" id="SM00861"/>
    </source>
</evidence>
<evidence type="ECO:0000256" key="3">
    <source>
        <dbReference type="ARBA" id="ARBA00023052"/>
    </source>
</evidence>
<dbReference type="CDD" id="cd07036">
    <property type="entry name" value="TPP_PYR_E1-PDHc-beta_like"/>
    <property type="match status" value="1"/>
</dbReference>